<reference evidence="1 2" key="2">
    <citation type="submission" date="2009-03" db="EMBL/GenBank/DDBJ databases">
        <title>Comparison of the complete genome sequences of Rhodococcus erythropolis PR4 and Rhodococcus opacus B4.</title>
        <authorList>
            <person name="Takarada H."/>
            <person name="Sekine M."/>
            <person name="Hosoyama A."/>
            <person name="Yamada R."/>
            <person name="Fujisawa T."/>
            <person name="Omata S."/>
            <person name="Shimizu A."/>
            <person name="Tsukatani N."/>
            <person name="Tanikawa S."/>
            <person name="Fujita N."/>
            <person name="Harayama S."/>
        </authorList>
    </citation>
    <scope>NUCLEOTIDE SEQUENCE [LARGE SCALE GENOMIC DNA]</scope>
    <source>
        <strain evidence="1 2">B4</strain>
        <plasmid evidence="1 2">pROB02</plasmid>
    </source>
</reference>
<organism evidence="1 2">
    <name type="scientific">Rhodococcus opacus (strain B4)</name>
    <dbReference type="NCBI Taxonomy" id="632772"/>
    <lineage>
        <taxon>Bacteria</taxon>
        <taxon>Bacillati</taxon>
        <taxon>Actinomycetota</taxon>
        <taxon>Actinomycetes</taxon>
        <taxon>Mycobacteriales</taxon>
        <taxon>Nocardiaceae</taxon>
        <taxon>Rhodococcus</taxon>
    </lineage>
</organism>
<evidence type="ECO:0000313" key="2">
    <source>
        <dbReference type="Proteomes" id="UP000002212"/>
    </source>
</evidence>
<protein>
    <submittedName>
        <fullName evidence="1">Uncharacterized protein</fullName>
    </submittedName>
</protein>
<accession>C1BDH0</accession>
<reference evidence="1 2" key="1">
    <citation type="journal article" date="2005" name="J. Biosci. Bioeng.">
        <title>Isolation and characterization of benzene-tolerant Rhodococcus opacus strains.</title>
        <authorList>
            <person name="Na K.S."/>
            <person name="Kuroda A."/>
            <person name="Takiguchi N."/>
            <person name="Ikeda T."/>
            <person name="Ohtake H."/>
            <person name="Kato J."/>
        </authorList>
    </citation>
    <scope>NUCLEOTIDE SEQUENCE [LARGE SCALE GENOMIC DNA]</scope>
    <source>
        <strain evidence="1 2">B4</strain>
        <plasmid evidence="1">pROB02</plasmid>
    </source>
</reference>
<dbReference type="PATRIC" id="fig|632772.20.peg.8382"/>
<proteinExistence type="predicted"/>
<dbReference type="Proteomes" id="UP000002212">
    <property type="component" value="Plasmid pROB02"/>
</dbReference>
<sequence length="76" mass="8555">MYRHHARVSIHPRKDHEMRTLNDWIPALAAKYGTPDVVMHMTAQRQAGDLGIAWAKDMPASDVQAVIEAVDALYSK</sequence>
<name>C1BDH0_RHOOB</name>
<dbReference type="AlphaFoldDB" id="C1BDH0"/>
<keyword evidence="1" id="KW-0614">Plasmid</keyword>
<dbReference type="HOGENOM" id="CLU_2652092_0_0_11"/>
<dbReference type="KEGG" id="rop:ROP_pROB02-00100"/>
<geneLocation type="plasmid" evidence="1 2">
    <name>pROB02</name>
</geneLocation>
<dbReference type="EMBL" id="AP011117">
    <property type="protein sequence ID" value="BAH47023.1"/>
    <property type="molecule type" value="Genomic_DNA"/>
</dbReference>
<evidence type="ECO:0000313" key="1">
    <source>
        <dbReference type="EMBL" id="BAH47023.1"/>
    </source>
</evidence>
<gene>
    <name evidence="1" type="ordered locus">ROP_pROB02-00100</name>
</gene>